<proteinExistence type="predicted"/>
<reference evidence="1" key="1">
    <citation type="submission" date="2021-06" db="EMBL/GenBank/DDBJ databases">
        <authorList>
            <person name="Kallberg Y."/>
            <person name="Tangrot J."/>
            <person name="Rosling A."/>
        </authorList>
    </citation>
    <scope>NUCLEOTIDE SEQUENCE</scope>
    <source>
        <strain evidence="1">CL356</strain>
    </source>
</reference>
<gene>
    <name evidence="1" type="ORF">ACOLOM_LOCUS10266</name>
</gene>
<keyword evidence="2" id="KW-1185">Reference proteome</keyword>
<accession>A0ACA9PB03</accession>
<sequence>MRPKGTSETTLLLTNSNLDCSESSTTPELTEDNDSIGVLIEPEVETGAVESMFSWSKLWKYTGPGFLMSIAYLDPGNLEADLQIGAVAGYSLLWTLLYAHIAGLLIQCLAARIGVVSGQHLAQLIRCHYPRYISIILWLITEIAIIGSDIQEIVGTAIALRIILKIPLWLGTMLTALDTFAFMLLQNYGMRKLEAFFMALIATMASCFWIEMFLSGVDVKEVAVGILVPSVPRRAIIQVVAMVGAVFAQVFYAPGENKHLPGLYDAGNVLSNTLGYASKYLWAFGLLAAGQSSTMAGTLAGQYVIEGFFGKVLSQQWYRNAITRSIALVPSMLVAIYAV</sequence>
<name>A0ACA9PB03_9GLOM</name>
<evidence type="ECO:0000313" key="1">
    <source>
        <dbReference type="EMBL" id="CAG8701502.1"/>
    </source>
</evidence>
<feature type="non-terminal residue" evidence="1">
    <location>
        <position position="1"/>
    </location>
</feature>
<evidence type="ECO:0000313" key="2">
    <source>
        <dbReference type="Proteomes" id="UP000789525"/>
    </source>
</evidence>
<organism evidence="1 2">
    <name type="scientific">Acaulospora colombiana</name>
    <dbReference type="NCBI Taxonomy" id="27376"/>
    <lineage>
        <taxon>Eukaryota</taxon>
        <taxon>Fungi</taxon>
        <taxon>Fungi incertae sedis</taxon>
        <taxon>Mucoromycota</taxon>
        <taxon>Glomeromycotina</taxon>
        <taxon>Glomeromycetes</taxon>
        <taxon>Diversisporales</taxon>
        <taxon>Acaulosporaceae</taxon>
        <taxon>Acaulospora</taxon>
    </lineage>
</organism>
<comment type="caution">
    <text evidence="1">The sequence shown here is derived from an EMBL/GenBank/DDBJ whole genome shotgun (WGS) entry which is preliminary data.</text>
</comment>
<dbReference type="Proteomes" id="UP000789525">
    <property type="component" value="Unassembled WGS sequence"/>
</dbReference>
<dbReference type="EMBL" id="CAJVPT010032447">
    <property type="protein sequence ID" value="CAG8701502.1"/>
    <property type="molecule type" value="Genomic_DNA"/>
</dbReference>
<feature type="non-terminal residue" evidence="1">
    <location>
        <position position="339"/>
    </location>
</feature>
<protein>
    <submittedName>
        <fullName evidence="1">7845_t:CDS:1</fullName>
    </submittedName>
</protein>